<organism evidence="5 6">
    <name type="scientific">Trichinella nelsoni</name>
    <dbReference type="NCBI Taxonomy" id="6336"/>
    <lineage>
        <taxon>Eukaryota</taxon>
        <taxon>Metazoa</taxon>
        <taxon>Ecdysozoa</taxon>
        <taxon>Nematoda</taxon>
        <taxon>Enoplea</taxon>
        <taxon>Dorylaimia</taxon>
        <taxon>Trichinellida</taxon>
        <taxon>Trichinellidae</taxon>
        <taxon>Trichinella</taxon>
    </lineage>
</organism>
<feature type="domain" description="PROP1-like PPR" evidence="4">
    <location>
        <begin position="196"/>
        <end position="340"/>
    </location>
</feature>
<dbReference type="InterPro" id="IPR033490">
    <property type="entry name" value="LRP130"/>
</dbReference>
<evidence type="ECO:0000256" key="1">
    <source>
        <dbReference type="ARBA" id="ARBA00022737"/>
    </source>
</evidence>
<dbReference type="GO" id="GO:0003730">
    <property type="term" value="F:mRNA 3'-UTR binding"/>
    <property type="evidence" value="ECO:0007669"/>
    <property type="project" value="TreeGrafter"/>
</dbReference>
<feature type="region of interest" description="Disordered" evidence="3">
    <location>
        <begin position="1325"/>
        <end position="1370"/>
    </location>
</feature>
<dbReference type="InterPro" id="IPR011990">
    <property type="entry name" value="TPR-like_helical_dom_sf"/>
</dbReference>
<evidence type="ECO:0000259" key="4">
    <source>
        <dbReference type="Pfam" id="PF17177"/>
    </source>
</evidence>
<dbReference type="PANTHER" id="PTHR46669">
    <property type="entry name" value="LEUCINE-RICH PPR MOTIF-CONTAINING PROTEIN, MITOCHONDRIAL"/>
    <property type="match status" value="1"/>
</dbReference>
<keyword evidence="6" id="KW-1185">Reference proteome</keyword>
<comment type="caution">
    <text evidence="5">The sequence shown here is derived from an EMBL/GenBank/DDBJ whole genome shotgun (WGS) entry which is preliminary data.</text>
</comment>
<dbReference type="EMBL" id="JYDL01000016">
    <property type="protein sequence ID" value="KRX24646.1"/>
    <property type="molecule type" value="Genomic_DNA"/>
</dbReference>
<dbReference type="InterPro" id="IPR002885">
    <property type="entry name" value="PPR_rpt"/>
</dbReference>
<reference evidence="5 6" key="1">
    <citation type="submission" date="2015-01" db="EMBL/GenBank/DDBJ databases">
        <title>Evolution of Trichinella species and genotypes.</title>
        <authorList>
            <person name="Korhonen P.K."/>
            <person name="Edoardo P."/>
            <person name="Giuseppe L.R."/>
            <person name="Gasser R.B."/>
        </authorList>
    </citation>
    <scope>NUCLEOTIDE SEQUENCE [LARGE SCALE GENOMIC DNA]</scope>
    <source>
        <strain evidence="5">ISS37</strain>
    </source>
</reference>
<dbReference type="STRING" id="6336.A0A0V0SDI1"/>
<keyword evidence="1" id="KW-0677">Repeat</keyword>
<accession>A0A0V0SDI1</accession>
<dbReference type="NCBIfam" id="TIGR00756">
    <property type="entry name" value="PPR"/>
    <property type="match status" value="1"/>
</dbReference>
<feature type="compositionally biased region" description="Acidic residues" evidence="3">
    <location>
        <begin position="1329"/>
        <end position="1345"/>
    </location>
</feature>
<dbReference type="GO" id="GO:0005739">
    <property type="term" value="C:mitochondrion"/>
    <property type="evidence" value="ECO:0007669"/>
    <property type="project" value="TreeGrafter"/>
</dbReference>
<dbReference type="InterPro" id="IPR033443">
    <property type="entry name" value="PROP1-like_PPR_dom"/>
</dbReference>
<feature type="repeat" description="PPR" evidence="2">
    <location>
        <begin position="241"/>
        <end position="275"/>
    </location>
</feature>
<protein>
    <submittedName>
        <fullName evidence="5">Leucine-rich PPR motif-containing protein, mitochondrial</fullName>
    </submittedName>
</protein>
<feature type="compositionally biased region" description="Low complexity" evidence="3">
    <location>
        <begin position="1358"/>
        <end position="1370"/>
    </location>
</feature>
<evidence type="ECO:0000313" key="6">
    <source>
        <dbReference type="Proteomes" id="UP000054630"/>
    </source>
</evidence>
<dbReference type="Pfam" id="PF17177">
    <property type="entry name" value="PPR_long"/>
    <property type="match status" value="1"/>
</dbReference>
<dbReference type="GO" id="GO:0005634">
    <property type="term" value="C:nucleus"/>
    <property type="evidence" value="ECO:0007669"/>
    <property type="project" value="TreeGrafter"/>
</dbReference>
<evidence type="ECO:0000256" key="3">
    <source>
        <dbReference type="SAM" id="MobiDB-lite"/>
    </source>
</evidence>
<dbReference type="Gene3D" id="1.25.40.10">
    <property type="entry name" value="Tetratricopeptide repeat domain"/>
    <property type="match status" value="1"/>
</dbReference>
<gene>
    <name evidence="5" type="primary">lrpprc</name>
    <name evidence="5" type="ORF">T07_13186</name>
</gene>
<dbReference type="Proteomes" id="UP000054630">
    <property type="component" value="Unassembled WGS sequence"/>
</dbReference>
<dbReference type="PANTHER" id="PTHR46669:SF1">
    <property type="entry name" value="LEUCINE-RICH PPR MOTIF-CONTAINING PROTEIN, MITOCHONDRIAL"/>
    <property type="match status" value="1"/>
</dbReference>
<sequence length="1370" mass="156277">MNVSRILLKKYNVSTYRSLSFIRYNACRGSGKHFQKSLNSADLSFCSLASVNCDSSGVSADKTITETIQTILHSDRPLGKVEAYGASSLNENISPFFEQMRNDMFLGNCTYLEHIRGVIKNLHSTDKIGNSDASFLLLCCGHSLADASPPERLKLFEDLWELLPGYGVQYKVEHYNARIVVYNENGKQFSCEDMLKEMEEAGIEPSRYTFELLVHQCCKQGNIEEAMKMVELMKEKKMSLNERIFASLIYGYSKIKDEDGAKGIMDLMETKGLRPSSLTYAAKLLAYAELGDKEKIYEVLDDASAVGIFLSDDALFDVLFVLCANGHDDLSDIILERFRKMPGYFTKANNASVRLAVGDHCEVAIKVLRTIRKSPLPDGTLKSIGDKMLRYMVQNDALLSSFSFVLKSLKAEHMHSNPYEVALKYCYLYQHPDIAEGLLREMKVAGIPLRTHYFWPMLCAESVRTSAESLLRVLGIMDELQVPVTLSTLTDWFYPNLPPDADVEKLLNSERLPALTPNLYRIGYMCYLLREVNAKEALELGMNGEGCGWMMFVHVEKIILRSILQAKKHRIRMLAGNRIIDALCFAFARGEVNACMELLRILNDWFADDSAAVAFNSKILQRLSRFAEPDKFEEILHCAVKQNLVFDSATLQNLQEKFSNTGNEKLVEYLNTLMKHEPSSVNVKNATTAVSNIDVDQFIDECNQMGVVDKFLADLMLRKAFADQKYDDFKKLYLFLKDHNDWYATVGHDQQMIQVYLVTDEVDQAVQLFKSKEMKYAHTALAIAEALVKQKRVDDALDILRENYNRLDEYDNGRFAAALNSFLDSAVMNVSPEELCTLLNGTSVGNFPMNISSLMTKCIKKYIDRNELDKAVEFFERAALFFRRMPYATELTIELVKKEQSALLQKAFDIVVRIRGELHAVMTLALALVSCGRVDQANQLLKRRGVRLDHNYLISFCRIRVENNKFRDLEALFTATNGVVDCNRNNLLSFLLITYSMLFLETKYTLFHLHILFAQETVEIGDRNLLLFKKIFSDNGQLPPDDLIELLENSGVERMGSDMDALEQTEDDLLKSIYNVVPSSEVIALLNEKRIEEAVNLFQEIAQMRQSFPLKVSRQMIMTLRRMKDWESLSKIRRSLPASDVRMLNLQYYIGEVMINCGEGERFLESLEIRPKLRTYSSLVALLLENNPKLEERVHLYAENAYRLNNPVPLVGIWMYYTVNGRDEEARALAERLGEKVIASCLKYQYLFQQAKDRNQLSQMIDSTLTMMKKHCTTESISAAVGSLILIERENSQRVEELIRMAEENGWTNSRFYKRIINGLKSSTAMNEDLPDDAELMSSDDDDDHDDIKEDFDPNKATTTTTTTTTAETH</sequence>
<evidence type="ECO:0000256" key="2">
    <source>
        <dbReference type="PROSITE-ProRule" id="PRU00708"/>
    </source>
</evidence>
<dbReference type="PROSITE" id="PS51375">
    <property type="entry name" value="PPR"/>
    <property type="match status" value="2"/>
</dbReference>
<feature type="repeat" description="PPR" evidence="2">
    <location>
        <begin position="206"/>
        <end position="240"/>
    </location>
</feature>
<evidence type="ECO:0000313" key="5">
    <source>
        <dbReference type="EMBL" id="KRX24646.1"/>
    </source>
</evidence>
<dbReference type="GO" id="GO:0070129">
    <property type="term" value="P:regulation of mitochondrial translation"/>
    <property type="evidence" value="ECO:0007669"/>
    <property type="project" value="TreeGrafter"/>
</dbReference>
<name>A0A0V0SDI1_9BILA</name>
<proteinExistence type="predicted"/>
<dbReference type="OrthoDB" id="185373at2759"/>